<organism evidence="1 2">
    <name type="scientific">Volvox reticuliferus</name>
    <dbReference type="NCBI Taxonomy" id="1737510"/>
    <lineage>
        <taxon>Eukaryota</taxon>
        <taxon>Viridiplantae</taxon>
        <taxon>Chlorophyta</taxon>
        <taxon>core chlorophytes</taxon>
        <taxon>Chlorophyceae</taxon>
        <taxon>CS clade</taxon>
        <taxon>Chlamydomonadales</taxon>
        <taxon>Volvocaceae</taxon>
        <taxon>Volvox</taxon>
    </lineage>
</organism>
<protein>
    <submittedName>
        <fullName evidence="1">Uncharacterized protein</fullName>
    </submittedName>
</protein>
<keyword evidence="2" id="KW-1185">Reference proteome</keyword>
<evidence type="ECO:0000313" key="2">
    <source>
        <dbReference type="Proteomes" id="UP000747110"/>
    </source>
</evidence>
<dbReference type="Proteomes" id="UP000747110">
    <property type="component" value="Unassembled WGS sequence"/>
</dbReference>
<reference evidence="1" key="1">
    <citation type="journal article" date="2021" name="Proc. Natl. Acad. Sci. U.S.A.">
        <title>Three genomes in the algal genus Volvox reveal the fate of a haploid sex-determining region after a transition to homothallism.</title>
        <authorList>
            <person name="Yamamoto K."/>
            <person name="Hamaji T."/>
            <person name="Kawai-Toyooka H."/>
            <person name="Matsuzaki R."/>
            <person name="Takahashi F."/>
            <person name="Nishimura Y."/>
            <person name="Kawachi M."/>
            <person name="Noguchi H."/>
            <person name="Minakuchi Y."/>
            <person name="Umen J.G."/>
            <person name="Toyoda A."/>
            <person name="Nozaki H."/>
        </authorList>
    </citation>
    <scope>NUCLEOTIDE SEQUENCE</scope>
    <source>
        <strain evidence="1">NIES-3786</strain>
    </source>
</reference>
<comment type="caution">
    <text evidence="1">The sequence shown here is derived from an EMBL/GenBank/DDBJ whole genome shotgun (WGS) entry which is preliminary data.</text>
</comment>
<name>A0A8J4FX71_9CHLO</name>
<dbReference type="AlphaFoldDB" id="A0A8J4FX71"/>
<gene>
    <name evidence="1" type="ORF">Vretifemale_17987</name>
</gene>
<proteinExistence type="predicted"/>
<evidence type="ECO:0000313" key="1">
    <source>
        <dbReference type="EMBL" id="GIL90345.1"/>
    </source>
</evidence>
<dbReference type="EMBL" id="BNCP01000056">
    <property type="protein sequence ID" value="GIL90345.1"/>
    <property type="molecule type" value="Genomic_DNA"/>
</dbReference>
<accession>A0A8J4FX71</accession>
<sequence length="113" mass="11847">MASSFSFGLGKFGPSSRPFCPEHHKVRNVRGLCCCAAAGPNSTTAGYTAKVVVEIAWQVVTVASAIGTVAAVSGPLVGAFYKLDAMEKQGEIMMRISRSGSTAWRLLCSSDSN</sequence>